<evidence type="ECO:0000313" key="1">
    <source>
        <dbReference type="EMBL" id="DAF54857.1"/>
    </source>
</evidence>
<dbReference type="EMBL" id="BK032682">
    <property type="protein sequence ID" value="DAF54857.1"/>
    <property type="molecule type" value="Genomic_DNA"/>
</dbReference>
<name>A0A8S5SV04_9CAUD</name>
<sequence>MRDLLMSILYSYKYYGIRLFSPCRGVDFRFVCNI</sequence>
<proteinExistence type="predicted"/>
<reference evidence="1" key="1">
    <citation type="journal article" date="2021" name="Proc. Natl. Acad. Sci. U.S.A.">
        <title>A Catalog of Tens of Thousands of Viruses from Human Metagenomes Reveals Hidden Associations with Chronic Diseases.</title>
        <authorList>
            <person name="Tisza M.J."/>
            <person name="Buck C.B."/>
        </authorList>
    </citation>
    <scope>NUCLEOTIDE SEQUENCE</scope>
    <source>
        <strain evidence="1">CtqPo10</strain>
    </source>
</reference>
<organism evidence="1">
    <name type="scientific">Siphoviridae sp. ctqPo10</name>
    <dbReference type="NCBI Taxonomy" id="2827948"/>
    <lineage>
        <taxon>Viruses</taxon>
        <taxon>Duplodnaviria</taxon>
        <taxon>Heunggongvirae</taxon>
        <taxon>Uroviricota</taxon>
        <taxon>Caudoviricetes</taxon>
    </lineage>
</organism>
<protein>
    <submittedName>
        <fullName evidence="1">Uncharacterized protein</fullName>
    </submittedName>
</protein>
<accession>A0A8S5SV04</accession>